<dbReference type="EMBL" id="ACCF01000143">
    <property type="protein sequence ID" value="EEF67380.1"/>
    <property type="molecule type" value="Genomic_DNA"/>
</dbReference>
<dbReference type="PANTHER" id="PTHR34382">
    <property type="entry name" value="PTS SYSTEM N,N'-DIACETYLCHITOBIOSE-SPECIFIC EIIA COMPONENT"/>
    <property type="match status" value="1"/>
</dbReference>
<feature type="modified residue" description="Phosphohistidine; by HPr" evidence="7">
    <location>
        <position position="88"/>
    </location>
</feature>
<proteinExistence type="predicted"/>
<evidence type="ECO:0000256" key="3">
    <source>
        <dbReference type="ARBA" id="ARBA00022679"/>
    </source>
</evidence>
<feature type="active site" description="Tele-phosphohistidine intermediate" evidence="5">
    <location>
        <position position="88"/>
    </location>
</feature>
<dbReference type="GO" id="GO:0009401">
    <property type="term" value="P:phosphoenolpyruvate-dependent sugar phosphotransferase system"/>
    <property type="evidence" value="ECO:0007669"/>
    <property type="project" value="UniProtKB-KW"/>
</dbReference>
<dbReference type="AlphaFoldDB" id="B9Y9G0"/>
<feature type="binding site" evidence="6">
    <location>
        <position position="91"/>
    </location>
    <ligand>
        <name>Mg(2+)</name>
        <dbReference type="ChEBI" id="CHEBI:18420"/>
        <note>ligand shared between all trimeric partners</note>
    </ligand>
</feature>
<dbReference type="InterPro" id="IPR003188">
    <property type="entry name" value="PTS_IIA_lac/cel"/>
</dbReference>
<keyword evidence="6" id="KW-0460">Magnesium</keyword>
<dbReference type="STRING" id="545696.HOLDEFILI_02466"/>
<keyword evidence="1" id="KW-0813">Transport</keyword>
<reference evidence="9 10" key="2">
    <citation type="submission" date="2009-02" db="EMBL/GenBank/DDBJ databases">
        <title>Draft genome sequence of Holdemania filiformis DSM 12042.</title>
        <authorList>
            <person name="Sudarsanam P."/>
            <person name="Ley R."/>
            <person name="Guruge J."/>
            <person name="Turnbaugh P.J."/>
            <person name="Mahowald M."/>
            <person name="Liep D."/>
            <person name="Gordon J."/>
        </authorList>
    </citation>
    <scope>NUCLEOTIDE SEQUENCE [LARGE SCALE GENOMIC DNA]</scope>
    <source>
        <strain evidence="9 10">DSM 12042</strain>
    </source>
</reference>
<dbReference type="PANTHER" id="PTHR34382:SF7">
    <property type="entry name" value="PTS SYSTEM N,N'-DIACETYLCHITOBIOSE-SPECIFIC EIIA COMPONENT"/>
    <property type="match status" value="1"/>
</dbReference>
<evidence type="ECO:0000256" key="5">
    <source>
        <dbReference type="PIRSR" id="PIRSR000699-1"/>
    </source>
</evidence>
<dbReference type="EC" id="2.7.1.-" evidence="9"/>
<dbReference type="GO" id="GO:0046872">
    <property type="term" value="F:metal ion binding"/>
    <property type="evidence" value="ECO:0007669"/>
    <property type="project" value="UniProtKB-KW"/>
</dbReference>
<evidence type="ECO:0000256" key="4">
    <source>
        <dbReference type="ARBA" id="ARBA00022683"/>
    </source>
</evidence>
<dbReference type="eggNOG" id="COG1447">
    <property type="taxonomic scope" value="Bacteria"/>
</dbReference>
<dbReference type="OrthoDB" id="389577at2"/>
<dbReference type="Pfam" id="PF02255">
    <property type="entry name" value="PTS_IIA"/>
    <property type="match status" value="1"/>
</dbReference>
<dbReference type="SUPFAM" id="SSF46973">
    <property type="entry name" value="Enzyme IIa from lactose specific PTS, IIa-lac"/>
    <property type="match status" value="1"/>
</dbReference>
<evidence type="ECO:0000256" key="1">
    <source>
        <dbReference type="ARBA" id="ARBA00022448"/>
    </source>
</evidence>
<dbReference type="InterPro" id="IPR036542">
    <property type="entry name" value="PTS_IIA_lac/cel_sf"/>
</dbReference>
<dbReference type="GO" id="GO:0016740">
    <property type="term" value="F:transferase activity"/>
    <property type="evidence" value="ECO:0007669"/>
    <property type="project" value="UniProtKB-KW"/>
</dbReference>
<evidence type="ECO:0000256" key="7">
    <source>
        <dbReference type="PROSITE-ProRule" id="PRU00418"/>
    </source>
</evidence>
<comment type="caution">
    <text evidence="9">The sequence shown here is derived from an EMBL/GenBank/DDBJ whole genome shotgun (WGS) entry which is preliminary data.</text>
</comment>
<gene>
    <name evidence="9" type="primary">licA</name>
    <name evidence="9" type="ORF">HOLDEFILI_02466</name>
</gene>
<organism evidence="9 10">
    <name type="scientific">Holdemania filiformis DSM 12042</name>
    <dbReference type="NCBI Taxonomy" id="545696"/>
    <lineage>
        <taxon>Bacteria</taxon>
        <taxon>Bacillati</taxon>
        <taxon>Bacillota</taxon>
        <taxon>Erysipelotrichia</taxon>
        <taxon>Erysipelotrichales</taxon>
        <taxon>Erysipelotrichaceae</taxon>
        <taxon>Holdemania</taxon>
    </lineage>
</organism>
<keyword evidence="8" id="KW-0175">Coiled coil</keyword>
<name>B9Y9G0_9FIRM</name>
<evidence type="ECO:0000313" key="9">
    <source>
        <dbReference type="EMBL" id="EEF67380.1"/>
    </source>
</evidence>
<dbReference type="Proteomes" id="UP000005950">
    <property type="component" value="Unassembled WGS sequence"/>
</dbReference>
<evidence type="ECO:0000256" key="6">
    <source>
        <dbReference type="PIRSR" id="PIRSR000699-2"/>
    </source>
</evidence>
<comment type="cofactor">
    <cofactor evidence="6">
        <name>Mg(2+)</name>
        <dbReference type="ChEBI" id="CHEBI:18420"/>
    </cofactor>
    <text evidence="6">Binds 1 Mg(2+) ion per trimer.</text>
</comment>
<dbReference type="PIRSF" id="PIRSF000699">
    <property type="entry name" value="PTS_IILac_III"/>
    <property type="match status" value="1"/>
</dbReference>
<feature type="coiled-coil region" evidence="8">
    <location>
        <begin position="34"/>
        <end position="61"/>
    </location>
</feature>
<evidence type="ECO:0000256" key="8">
    <source>
        <dbReference type="SAM" id="Coils"/>
    </source>
</evidence>
<dbReference type="HOGENOM" id="CLU_152490_0_0_9"/>
<reference evidence="9 10" key="1">
    <citation type="submission" date="2008-12" db="EMBL/GenBank/DDBJ databases">
        <authorList>
            <person name="Fulton L."/>
            <person name="Clifton S."/>
            <person name="Fulton B."/>
            <person name="Xu J."/>
            <person name="Minx P."/>
            <person name="Pepin K.H."/>
            <person name="Johnson M."/>
            <person name="Bhonagiri V."/>
            <person name="Nash W.E."/>
            <person name="Mardis E.R."/>
            <person name="Wilson R.K."/>
        </authorList>
    </citation>
    <scope>NUCLEOTIDE SEQUENCE [LARGE SCALE GENOMIC DNA]</scope>
    <source>
        <strain evidence="9 10">DSM 12042</strain>
    </source>
</reference>
<evidence type="ECO:0000313" key="10">
    <source>
        <dbReference type="Proteomes" id="UP000005950"/>
    </source>
</evidence>
<accession>B9Y9G0</accession>
<keyword evidence="6" id="KW-0479">Metal-binding</keyword>
<keyword evidence="3 9" id="KW-0808">Transferase</keyword>
<evidence type="ECO:0000256" key="2">
    <source>
        <dbReference type="ARBA" id="ARBA00022597"/>
    </source>
</evidence>
<dbReference type="Gene3D" id="1.20.58.80">
    <property type="entry name" value="Phosphotransferase system, lactose/cellobiose-type IIA subunit"/>
    <property type="match status" value="1"/>
</dbReference>
<keyword evidence="4" id="KW-0598">Phosphotransferase system</keyword>
<dbReference type="PROSITE" id="PS51095">
    <property type="entry name" value="PTS_EIIA_TYPE_3"/>
    <property type="match status" value="1"/>
</dbReference>
<protein>
    <submittedName>
        <fullName evidence="9">Lichenan-specific phosphotransferase enzyme IIA component</fullName>
        <ecNumber evidence="9">2.7.1.-</ecNumber>
    </submittedName>
</protein>
<keyword evidence="2" id="KW-0762">Sugar transport</keyword>
<sequence length="126" mass="14178">MKMNQRDQKEMLNCSLEIIMHAGNARELCMAAVKKAMSNEMDEANAKLQEARVEFTEAHQSQTKLLTENAQAVSAEKVGIIPDILMVHAQDHFNAAYIDIDFSGLIIGLYQEVNALKEEIKELKTK</sequence>